<proteinExistence type="predicted"/>
<evidence type="ECO:0000313" key="2">
    <source>
        <dbReference type="Proteomes" id="UP000248749"/>
    </source>
</evidence>
<reference evidence="1 2" key="1">
    <citation type="submission" date="2018-01" db="EMBL/GenBank/DDBJ databases">
        <title>Draft genome sequence of Salinispora sp. 13K206.</title>
        <authorList>
            <person name="Sahin N."/>
            <person name="Saygin H."/>
            <person name="Ay H."/>
        </authorList>
    </citation>
    <scope>NUCLEOTIDE SEQUENCE [LARGE SCALE GENOMIC DNA]</scope>
    <source>
        <strain evidence="1 2">13K206</strain>
    </source>
</reference>
<dbReference type="Gene3D" id="3.30.1330.40">
    <property type="entry name" value="RutC-like"/>
    <property type="match status" value="1"/>
</dbReference>
<dbReference type="RefSeq" id="WP_111132954.1">
    <property type="nucleotide sequence ID" value="NZ_POUB01000017.1"/>
</dbReference>
<dbReference type="InterPro" id="IPR035959">
    <property type="entry name" value="RutC-like_sf"/>
</dbReference>
<dbReference type="CDD" id="cd00448">
    <property type="entry name" value="YjgF_YER057c_UK114_family"/>
    <property type="match status" value="1"/>
</dbReference>
<dbReference type="Pfam" id="PF01042">
    <property type="entry name" value="Ribonuc_L-PSP"/>
    <property type="match status" value="1"/>
</dbReference>
<keyword evidence="2" id="KW-1185">Reference proteome</keyword>
<organism evidence="1 2">
    <name type="scientific">Micromonospora deserti</name>
    <dbReference type="NCBI Taxonomy" id="2070366"/>
    <lineage>
        <taxon>Bacteria</taxon>
        <taxon>Bacillati</taxon>
        <taxon>Actinomycetota</taxon>
        <taxon>Actinomycetes</taxon>
        <taxon>Micromonosporales</taxon>
        <taxon>Micromonosporaceae</taxon>
        <taxon>Micromonospora</taxon>
    </lineage>
</organism>
<dbReference type="PANTHER" id="PTHR11803">
    <property type="entry name" value="2-IMINOBUTANOATE/2-IMINOPROPANOATE DEAMINASE RIDA"/>
    <property type="match status" value="1"/>
</dbReference>
<gene>
    <name evidence="1" type="ORF">C1I99_04990</name>
</gene>
<dbReference type="PANTHER" id="PTHR11803:SF39">
    <property type="entry name" value="2-IMINOBUTANOATE_2-IMINOPROPANOATE DEAMINASE"/>
    <property type="match status" value="1"/>
</dbReference>
<accession>A0A2W2CTQ9</accession>
<dbReference type="GO" id="GO:0019239">
    <property type="term" value="F:deaminase activity"/>
    <property type="evidence" value="ECO:0007669"/>
    <property type="project" value="TreeGrafter"/>
</dbReference>
<dbReference type="AlphaFoldDB" id="A0A2W2CTQ9"/>
<protein>
    <submittedName>
        <fullName evidence="1">Reactive intermediate/imine deaminase</fullName>
    </submittedName>
</protein>
<dbReference type="GO" id="GO:0005829">
    <property type="term" value="C:cytosol"/>
    <property type="evidence" value="ECO:0007669"/>
    <property type="project" value="TreeGrafter"/>
</dbReference>
<name>A0A2W2CTQ9_9ACTN</name>
<dbReference type="InterPro" id="IPR006175">
    <property type="entry name" value="YjgF/YER057c/UK114"/>
</dbReference>
<sequence>MPKRVIATDQAAQPGGPYSQAVVAGDHVYLAGATPVLPDGAWVRGTFAEQARAAFTNLARVAEAAGADLSQAVRVGVYLRDFADFPEMNRIYVEFFGERNLPVRTTLPVALEGFDIEVDAILYTGV</sequence>
<dbReference type="OrthoDB" id="8684161at2"/>
<dbReference type="SUPFAM" id="SSF55298">
    <property type="entry name" value="YjgF-like"/>
    <property type="match status" value="1"/>
</dbReference>
<evidence type="ECO:0000313" key="1">
    <source>
        <dbReference type="EMBL" id="PZG01943.1"/>
    </source>
</evidence>
<dbReference type="EMBL" id="POUB01000017">
    <property type="protein sequence ID" value="PZG01943.1"/>
    <property type="molecule type" value="Genomic_DNA"/>
</dbReference>
<dbReference type="Proteomes" id="UP000248749">
    <property type="component" value="Unassembled WGS sequence"/>
</dbReference>
<comment type="caution">
    <text evidence="1">The sequence shown here is derived from an EMBL/GenBank/DDBJ whole genome shotgun (WGS) entry which is preliminary data.</text>
</comment>